<evidence type="ECO:0000313" key="4">
    <source>
        <dbReference type="EMBL" id="TQV88076.1"/>
    </source>
</evidence>
<dbReference type="PANTHER" id="PTHR43547:SF2">
    <property type="entry name" value="HYBRID SIGNAL TRANSDUCTION HISTIDINE KINASE C"/>
    <property type="match status" value="1"/>
</dbReference>
<dbReference type="EMBL" id="VIKS01000005">
    <property type="protein sequence ID" value="TQV88076.1"/>
    <property type="molecule type" value="Genomic_DNA"/>
</dbReference>
<evidence type="ECO:0000259" key="3">
    <source>
        <dbReference type="PROSITE" id="PS50110"/>
    </source>
</evidence>
<dbReference type="GO" id="GO:0000155">
    <property type="term" value="F:phosphorelay sensor kinase activity"/>
    <property type="evidence" value="ECO:0007669"/>
    <property type="project" value="TreeGrafter"/>
</dbReference>
<dbReference type="Gene3D" id="3.40.50.2300">
    <property type="match status" value="1"/>
</dbReference>
<dbReference type="Proteomes" id="UP000315439">
    <property type="component" value="Unassembled WGS sequence"/>
</dbReference>
<dbReference type="InterPro" id="IPR011006">
    <property type="entry name" value="CheY-like_superfamily"/>
</dbReference>
<keyword evidence="5" id="KW-1185">Reference proteome</keyword>
<dbReference type="PROSITE" id="PS50110">
    <property type="entry name" value="RESPONSE_REGULATORY"/>
    <property type="match status" value="1"/>
</dbReference>
<comment type="caution">
    <text evidence="4">The sequence shown here is derived from an EMBL/GenBank/DDBJ whole genome shotgun (WGS) entry which is preliminary data.</text>
</comment>
<dbReference type="SUPFAM" id="SSF52172">
    <property type="entry name" value="CheY-like"/>
    <property type="match status" value="1"/>
</dbReference>
<dbReference type="SMART" id="SM00448">
    <property type="entry name" value="REC"/>
    <property type="match status" value="1"/>
</dbReference>
<reference evidence="4 5" key="1">
    <citation type="submission" date="2019-07" db="EMBL/GenBank/DDBJ databases">
        <title>Draft genome for Aliikangiella sp. M105.</title>
        <authorList>
            <person name="Wang G."/>
        </authorList>
    </citation>
    <scope>NUCLEOTIDE SEQUENCE [LARGE SCALE GENOMIC DNA]</scope>
    <source>
        <strain evidence="4 5">M105</strain>
    </source>
</reference>
<dbReference type="Pfam" id="PF00072">
    <property type="entry name" value="Response_reg"/>
    <property type="match status" value="1"/>
</dbReference>
<sequence length="137" mass="15091">METALNKPQGQAGVLPTVLAVDDVPDNLDILVAHLEQEEIELIVALSGEEGVTLATRIKPDLILMDVMMPGIDGFEACRQLKENPETAKIPLIFLSARSDEKYIERGLSLGAVDYIYKPVSVPLLKARLRNHLAPKY</sequence>
<dbReference type="AlphaFoldDB" id="A0A545UF23"/>
<dbReference type="InterPro" id="IPR001789">
    <property type="entry name" value="Sig_transdc_resp-reg_receiver"/>
</dbReference>
<evidence type="ECO:0000256" key="2">
    <source>
        <dbReference type="PROSITE-ProRule" id="PRU00169"/>
    </source>
</evidence>
<keyword evidence="1 2" id="KW-0597">Phosphoprotein</keyword>
<gene>
    <name evidence="4" type="ORF">FLL46_09720</name>
</gene>
<accession>A0A545UF23</accession>
<proteinExistence type="predicted"/>
<feature type="modified residue" description="4-aspartylphosphate" evidence="2">
    <location>
        <position position="66"/>
    </location>
</feature>
<protein>
    <submittedName>
        <fullName evidence="4">Response regulator</fullName>
    </submittedName>
</protein>
<dbReference type="OrthoDB" id="9800897at2"/>
<organism evidence="4 5">
    <name type="scientific">Aliikangiella coralliicola</name>
    <dbReference type="NCBI Taxonomy" id="2592383"/>
    <lineage>
        <taxon>Bacteria</taxon>
        <taxon>Pseudomonadati</taxon>
        <taxon>Pseudomonadota</taxon>
        <taxon>Gammaproteobacteria</taxon>
        <taxon>Oceanospirillales</taxon>
        <taxon>Pleioneaceae</taxon>
        <taxon>Aliikangiella</taxon>
    </lineage>
</organism>
<evidence type="ECO:0000313" key="5">
    <source>
        <dbReference type="Proteomes" id="UP000315439"/>
    </source>
</evidence>
<feature type="domain" description="Response regulatory" evidence="3">
    <location>
        <begin position="17"/>
        <end position="133"/>
    </location>
</feature>
<dbReference type="PANTHER" id="PTHR43547">
    <property type="entry name" value="TWO-COMPONENT HISTIDINE KINASE"/>
    <property type="match status" value="1"/>
</dbReference>
<evidence type="ECO:0000256" key="1">
    <source>
        <dbReference type="ARBA" id="ARBA00022553"/>
    </source>
</evidence>
<name>A0A545UF23_9GAMM</name>